<name>A0A9D1G4T5_9FIRM</name>
<comment type="caution">
    <text evidence="14">The sequence shown here is derived from an EMBL/GenBank/DDBJ whole genome shotgun (WGS) entry which is preliminary data.</text>
</comment>
<organism evidence="14 15">
    <name type="scientific">Candidatus Scatomorpha pullistercoris</name>
    <dbReference type="NCBI Taxonomy" id="2840929"/>
    <lineage>
        <taxon>Bacteria</taxon>
        <taxon>Bacillati</taxon>
        <taxon>Bacillota</taxon>
        <taxon>Clostridia</taxon>
        <taxon>Eubacteriales</taxon>
        <taxon>Candidatus Scatomorpha</taxon>
    </lineage>
</organism>
<protein>
    <submittedName>
        <fullName evidence="14">YegS/Rv2252/BmrU family lipid kinase</fullName>
    </submittedName>
</protein>
<dbReference type="GO" id="GO:0016301">
    <property type="term" value="F:kinase activity"/>
    <property type="evidence" value="ECO:0007669"/>
    <property type="project" value="UniProtKB-KW"/>
</dbReference>
<keyword evidence="7 14" id="KW-0418">Kinase</keyword>
<evidence type="ECO:0000256" key="6">
    <source>
        <dbReference type="ARBA" id="ARBA00022741"/>
    </source>
</evidence>
<dbReference type="GO" id="GO:0005524">
    <property type="term" value="F:ATP binding"/>
    <property type="evidence" value="ECO:0007669"/>
    <property type="project" value="UniProtKB-KW"/>
</dbReference>
<keyword evidence="9" id="KW-0460">Magnesium</keyword>
<evidence type="ECO:0000256" key="3">
    <source>
        <dbReference type="ARBA" id="ARBA00022516"/>
    </source>
</evidence>
<evidence type="ECO:0000256" key="4">
    <source>
        <dbReference type="ARBA" id="ARBA00022679"/>
    </source>
</evidence>
<evidence type="ECO:0000313" key="15">
    <source>
        <dbReference type="Proteomes" id="UP000886876"/>
    </source>
</evidence>
<proteinExistence type="inferred from homology"/>
<dbReference type="GO" id="GO:0008654">
    <property type="term" value="P:phospholipid biosynthetic process"/>
    <property type="evidence" value="ECO:0007669"/>
    <property type="project" value="UniProtKB-KW"/>
</dbReference>
<dbReference type="Pfam" id="PF00781">
    <property type="entry name" value="DAGK_cat"/>
    <property type="match status" value="1"/>
</dbReference>
<dbReference type="InterPro" id="IPR005218">
    <property type="entry name" value="Diacylglycerol/lipid_kinase"/>
</dbReference>
<dbReference type="InterPro" id="IPR050187">
    <property type="entry name" value="Lipid_Phosphate_FormReg"/>
</dbReference>
<gene>
    <name evidence="14" type="ORF">IAD42_05100</name>
</gene>
<keyword evidence="4" id="KW-0808">Transferase</keyword>
<evidence type="ECO:0000259" key="13">
    <source>
        <dbReference type="PROSITE" id="PS50146"/>
    </source>
</evidence>
<dbReference type="Gene3D" id="2.60.200.40">
    <property type="match status" value="1"/>
</dbReference>
<reference evidence="14" key="1">
    <citation type="submission" date="2020-10" db="EMBL/GenBank/DDBJ databases">
        <authorList>
            <person name="Gilroy R."/>
        </authorList>
    </citation>
    <scope>NUCLEOTIDE SEQUENCE</scope>
    <source>
        <strain evidence="14">ChiHecec3B27-6122</strain>
    </source>
</reference>
<dbReference type="AlphaFoldDB" id="A0A9D1G4T5"/>
<dbReference type="InterPro" id="IPR016064">
    <property type="entry name" value="NAD/diacylglycerol_kinase_sf"/>
</dbReference>
<dbReference type="InterPro" id="IPR001206">
    <property type="entry name" value="Diacylglycerol_kinase_cat_dom"/>
</dbReference>
<keyword evidence="3" id="KW-0444">Lipid biosynthesis</keyword>
<dbReference type="EMBL" id="DVJS01000126">
    <property type="protein sequence ID" value="HIS97335.1"/>
    <property type="molecule type" value="Genomic_DNA"/>
</dbReference>
<dbReference type="Pfam" id="PF19279">
    <property type="entry name" value="YegS_C"/>
    <property type="match status" value="1"/>
</dbReference>
<evidence type="ECO:0000313" key="14">
    <source>
        <dbReference type="EMBL" id="HIS97335.1"/>
    </source>
</evidence>
<sequence>MKHLFIVNPVAGKQKPEDKLRLINEAIDRLPAEKRGADEFEIYVTASPMDACGHIKESAKGEKELRVYACGGDGTLNECVNGAAGLPNVAVTHFPCGTGNDFIKMFGKDKDRFFDLTELINGEVRPIDVIKCNGRYSVNICSMGLDARIGTDVHKYSGMPVIGGAAGYVVSLVVNYVKGIKTTMTAKAEGLTCGPELNLVCVCNGRFYGGGFNPTNDARPDDGYMDVLIASGVSRLTLVGVLMSYATAKYKSCPQYITFVRTRHLEIDTAEEEVINVDGEAEYGKHIEFDLIPGGVNFIFPRDMAFFD</sequence>
<dbReference type="GO" id="GO:0005886">
    <property type="term" value="C:plasma membrane"/>
    <property type="evidence" value="ECO:0007669"/>
    <property type="project" value="TreeGrafter"/>
</dbReference>
<dbReference type="Proteomes" id="UP000886876">
    <property type="component" value="Unassembled WGS sequence"/>
</dbReference>
<dbReference type="PANTHER" id="PTHR12358:SF106">
    <property type="entry name" value="LIPID KINASE YEGS"/>
    <property type="match status" value="1"/>
</dbReference>
<feature type="domain" description="DAGKc" evidence="13">
    <location>
        <begin position="1"/>
        <end position="136"/>
    </location>
</feature>
<dbReference type="InterPro" id="IPR017438">
    <property type="entry name" value="ATP-NAD_kinase_N"/>
</dbReference>
<dbReference type="SMART" id="SM00046">
    <property type="entry name" value="DAGKc"/>
    <property type="match status" value="1"/>
</dbReference>
<dbReference type="GO" id="GO:0046872">
    <property type="term" value="F:metal ion binding"/>
    <property type="evidence" value="ECO:0007669"/>
    <property type="project" value="UniProtKB-KW"/>
</dbReference>
<evidence type="ECO:0000256" key="10">
    <source>
        <dbReference type="ARBA" id="ARBA00023098"/>
    </source>
</evidence>
<keyword evidence="10" id="KW-0443">Lipid metabolism</keyword>
<dbReference type="Gene3D" id="3.40.50.10330">
    <property type="entry name" value="Probable inorganic polyphosphate/atp-NAD kinase, domain 1"/>
    <property type="match status" value="1"/>
</dbReference>
<comment type="similarity">
    <text evidence="2">Belongs to the diacylglycerol/lipid kinase family.</text>
</comment>
<keyword evidence="12" id="KW-1208">Phospholipid metabolism</keyword>
<keyword evidence="11" id="KW-0594">Phospholipid biosynthesis</keyword>
<evidence type="ECO:0000256" key="7">
    <source>
        <dbReference type="ARBA" id="ARBA00022777"/>
    </source>
</evidence>
<comment type="cofactor">
    <cofactor evidence="1">
        <name>Mg(2+)</name>
        <dbReference type="ChEBI" id="CHEBI:18420"/>
    </cofactor>
</comment>
<keyword evidence="6" id="KW-0547">Nucleotide-binding</keyword>
<evidence type="ECO:0000256" key="11">
    <source>
        <dbReference type="ARBA" id="ARBA00023209"/>
    </source>
</evidence>
<keyword evidence="8" id="KW-0067">ATP-binding</keyword>
<reference evidence="14" key="2">
    <citation type="journal article" date="2021" name="PeerJ">
        <title>Extensive microbial diversity within the chicken gut microbiome revealed by metagenomics and culture.</title>
        <authorList>
            <person name="Gilroy R."/>
            <person name="Ravi A."/>
            <person name="Getino M."/>
            <person name="Pursley I."/>
            <person name="Horton D.L."/>
            <person name="Alikhan N.F."/>
            <person name="Baker D."/>
            <person name="Gharbi K."/>
            <person name="Hall N."/>
            <person name="Watson M."/>
            <person name="Adriaenssens E.M."/>
            <person name="Foster-Nyarko E."/>
            <person name="Jarju S."/>
            <person name="Secka A."/>
            <person name="Antonio M."/>
            <person name="Oren A."/>
            <person name="Chaudhuri R.R."/>
            <person name="La Ragione R."/>
            <person name="Hildebrand F."/>
            <person name="Pallen M.J."/>
        </authorList>
    </citation>
    <scope>NUCLEOTIDE SEQUENCE</scope>
    <source>
        <strain evidence="14">ChiHecec3B27-6122</strain>
    </source>
</reference>
<keyword evidence="5" id="KW-0479">Metal-binding</keyword>
<evidence type="ECO:0000256" key="9">
    <source>
        <dbReference type="ARBA" id="ARBA00022842"/>
    </source>
</evidence>
<dbReference type="PANTHER" id="PTHR12358">
    <property type="entry name" value="SPHINGOSINE KINASE"/>
    <property type="match status" value="1"/>
</dbReference>
<accession>A0A9D1G4T5</accession>
<dbReference type="SUPFAM" id="SSF111331">
    <property type="entry name" value="NAD kinase/diacylglycerol kinase-like"/>
    <property type="match status" value="1"/>
</dbReference>
<dbReference type="InterPro" id="IPR045540">
    <property type="entry name" value="YegS/DAGK_C"/>
</dbReference>
<dbReference type="NCBIfam" id="TIGR00147">
    <property type="entry name" value="YegS/Rv2252/BmrU family lipid kinase"/>
    <property type="match status" value="1"/>
</dbReference>
<evidence type="ECO:0000256" key="12">
    <source>
        <dbReference type="ARBA" id="ARBA00023264"/>
    </source>
</evidence>
<evidence type="ECO:0000256" key="1">
    <source>
        <dbReference type="ARBA" id="ARBA00001946"/>
    </source>
</evidence>
<dbReference type="PROSITE" id="PS50146">
    <property type="entry name" value="DAGK"/>
    <property type="match status" value="1"/>
</dbReference>
<evidence type="ECO:0000256" key="2">
    <source>
        <dbReference type="ARBA" id="ARBA00005983"/>
    </source>
</evidence>
<evidence type="ECO:0000256" key="5">
    <source>
        <dbReference type="ARBA" id="ARBA00022723"/>
    </source>
</evidence>
<evidence type="ECO:0000256" key="8">
    <source>
        <dbReference type="ARBA" id="ARBA00022840"/>
    </source>
</evidence>